<dbReference type="Gene3D" id="3.40.630.190">
    <property type="entry name" value="LCP protein"/>
    <property type="match status" value="1"/>
</dbReference>
<reference evidence="5 6" key="1">
    <citation type="submission" date="2018-08" db="EMBL/GenBank/DDBJ databases">
        <title>Murine metabolic-syndrome-specific gut microbial biobank.</title>
        <authorList>
            <person name="Liu C."/>
        </authorList>
    </citation>
    <scope>NUCLEOTIDE SEQUENCE [LARGE SCALE GENOMIC DNA]</scope>
    <source>
        <strain evidence="5 6">28</strain>
    </source>
</reference>
<organism evidence="5 6">
    <name type="scientific">Anaerotruncus colihominis</name>
    <dbReference type="NCBI Taxonomy" id="169435"/>
    <lineage>
        <taxon>Bacteria</taxon>
        <taxon>Bacillati</taxon>
        <taxon>Bacillota</taxon>
        <taxon>Clostridia</taxon>
        <taxon>Eubacteriales</taxon>
        <taxon>Oscillospiraceae</taxon>
        <taxon>Anaerotruncus</taxon>
    </lineage>
</organism>
<name>A0A845QJ10_9FIRM</name>
<feature type="region of interest" description="Disordered" evidence="2">
    <location>
        <begin position="361"/>
        <end position="440"/>
    </location>
</feature>
<keyword evidence="3" id="KW-1133">Transmembrane helix</keyword>
<dbReference type="RefSeq" id="WP_160201261.1">
    <property type="nucleotide sequence ID" value="NZ_QXWK01000008.1"/>
</dbReference>
<dbReference type="EMBL" id="QXWK01000008">
    <property type="protein sequence ID" value="NBH60985.1"/>
    <property type="molecule type" value="Genomic_DNA"/>
</dbReference>
<dbReference type="PANTHER" id="PTHR33392">
    <property type="entry name" value="POLYISOPRENYL-TEICHOIC ACID--PEPTIDOGLYCAN TEICHOIC ACID TRANSFERASE TAGU"/>
    <property type="match status" value="1"/>
</dbReference>
<keyword evidence="3" id="KW-0812">Transmembrane</keyword>
<feature type="compositionally biased region" description="Acidic residues" evidence="2">
    <location>
        <begin position="398"/>
        <end position="421"/>
    </location>
</feature>
<dbReference type="Pfam" id="PF03816">
    <property type="entry name" value="LytR_cpsA_psr"/>
    <property type="match status" value="1"/>
</dbReference>
<evidence type="ECO:0000256" key="2">
    <source>
        <dbReference type="SAM" id="MobiDB-lite"/>
    </source>
</evidence>
<dbReference type="Proteomes" id="UP000446866">
    <property type="component" value="Unassembled WGS sequence"/>
</dbReference>
<proteinExistence type="inferred from homology"/>
<feature type="compositionally biased region" description="Pro residues" evidence="2">
    <location>
        <begin position="422"/>
        <end position="432"/>
    </location>
</feature>
<keyword evidence="6" id="KW-1185">Reference proteome</keyword>
<sequence>MARRKNEIFSHNNKYEGNIFKKFGRWFGRLKGWQKAIFIALIVILVTVSCVAGYVVSKLDKIDRIKLDEKELSCVDVDGYINILLLGVDSRDMEDIQGSGADAIMILSIKEETGEVKLMSVYRDTYLKFGNTDTYGKITDANRIGGPAMMIQSLNQAMDMNISKFVVVNFKAVSDLVNAVGGITVDVQEEEIQQLNKYTIQTANNIGQKTYKLVESAGEQTIEGVQAVSYGRIRKGVGDDYKRTERMRIVLTKVFEKLKTMNIGKLDDLLDMMLPQVQTNLSNNDMLGLAMRLANFNIKSGAGWPYNVTGGLLNGISYVFPDNLAENTTKLHQEMFNQQDYVPSDTVENISATIISNISSSVTNQKPIDTGGASQEPDPEPATTPNPKPSQKPKPDPEPEPTPDPEPTPEPEPTPDPEPTPEPEPTPTPTPDPGTDSSQS</sequence>
<comment type="similarity">
    <text evidence="1">Belongs to the LytR/CpsA/Psr (LCP) family.</text>
</comment>
<comment type="caution">
    <text evidence="5">The sequence shown here is derived from an EMBL/GenBank/DDBJ whole genome shotgun (WGS) entry which is preliminary data.</text>
</comment>
<keyword evidence="3" id="KW-0472">Membrane</keyword>
<evidence type="ECO:0000313" key="5">
    <source>
        <dbReference type="EMBL" id="NBH60985.1"/>
    </source>
</evidence>
<dbReference type="PANTHER" id="PTHR33392:SF6">
    <property type="entry name" value="POLYISOPRENYL-TEICHOIC ACID--PEPTIDOGLYCAN TEICHOIC ACID TRANSFERASE TAGU"/>
    <property type="match status" value="1"/>
</dbReference>
<evidence type="ECO:0000313" key="6">
    <source>
        <dbReference type="Proteomes" id="UP000446866"/>
    </source>
</evidence>
<gene>
    <name evidence="5" type="ORF">D0435_04880</name>
</gene>
<dbReference type="InterPro" id="IPR004474">
    <property type="entry name" value="LytR_CpsA_psr"/>
</dbReference>
<dbReference type="InterPro" id="IPR050922">
    <property type="entry name" value="LytR/CpsA/Psr_CW_biosynth"/>
</dbReference>
<dbReference type="NCBIfam" id="TIGR00350">
    <property type="entry name" value="lytR_cpsA_psr"/>
    <property type="match status" value="1"/>
</dbReference>
<protein>
    <submittedName>
        <fullName evidence="5">LytR family transcriptional regulator</fullName>
    </submittedName>
</protein>
<evidence type="ECO:0000259" key="4">
    <source>
        <dbReference type="Pfam" id="PF03816"/>
    </source>
</evidence>
<feature type="domain" description="Cell envelope-related transcriptional attenuator" evidence="4">
    <location>
        <begin position="101"/>
        <end position="259"/>
    </location>
</feature>
<accession>A0A845QJ10</accession>
<evidence type="ECO:0000256" key="3">
    <source>
        <dbReference type="SAM" id="Phobius"/>
    </source>
</evidence>
<feature type="compositionally biased region" description="Pro residues" evidence="2">
    <location>
        <begin position="380"/>
        <end position="392"/>
    </location>
</feature>
<evidence type="ECO:0000256" key="1">
    <source>
        <dbReference type="ARBA" id="ARBA00006068"/>
    </source>
</evidence>
<dbReference type="AlphaFoldDB" id="A0A845QJ10"/>
<feature type="transmembrane region" description="Helical" evidence="3">
    <location>
        <begin position="36"/>
        <end position="56"/>
    </location>
</feature>